<reference evidence="3 4" key="1">
    <citation type="submission" date="2008-06" db="EMBL/GenBank/DDBJ databases">
        <title>Complete sequence of Pelodictyon phaeoclathratiforme BU-1.</title>
        <authorList>
            <consortium name="US DOE Joint Genome Institute"/>
            <person name="Lucas S."/>
            <person name="Copeland A."/>
            <person name="Lapidus A."/>
            <person name="Glavina del Rio T."/>
            <person name="Dalin E."/>
            <person name="Tice H."/>
            <person name="Bruce D."/>
            <person name="Goodwin L."/>
            <person name="Pitluck S."/>
            <person name="Schmutz J."/>
            <person name="Larimer F."/>
            <person name="Land M."/>
            <person name="Hauser L."/>
            <person name="Kyrpides N."/>
            <person name="Mikhailova N."/>
            <person name="Liu Z."/>
            <person name="Li T."/>
            <person name="Zhao F."/>
            <person name="Overmann J."/>
            <person name="Bryant D.A."/>
            <person name="Richardson P."/>
        </authorList>
    </citation>
    <scope>NUCLEOTIDE SEQUENCE [LARGE SCALE GENOMIC DNA]</scope>
    <source>
        <strain evidence="4">DSM 5477 / BU-1</strain>
    </source>
</reference>
<dbReference type="eggNOG" id="ENOG5032YCZ">
    <property type="taxonomic scope" value="Bacteria"/>
</dbReference>
<dbReference type="KEGG" id="pph:Ppha_1346"/>
<proteinExistence type="predicted"/>
<evidence type="ECO:0000313" key="3">
    <source>
        <dbReference type="EMBL" id="ACF43610.1"/>
    </source>
</evidence>
<dbReference type="AlphaFoldDB" id="B4SHE3"/>
<dbReference type="HOGENOM" id="CLU_190060_0_1_10"/>
<keyword evidence="1" id="KW-0812">Transmembrane</keyword>
<dbReference type="Proteomes" id="UP000002724">
    <property type="component" value="Chromosome"/>
</dbReference>
<dbReference type="Gene3D" id="6.10.140.1340">
    <property type="match status" value="1"/>
</dbReference>
<sequence length="87" mass="9899">MFEGFAVLFYNFPNNKNIFDMNIDRFVFAVAGFFVFSSVLLSIYHDQNWLWFTGFVGVNLFQAAFTGFCPLAKILKAVGVEPGHAFK</sequence>
<keyword evidence="1" id="KW-0472">Membrane</keyword>
<evidence type="ECO:0000313" key="4">
    <source>
        <dbReference type="Proteomes" id="UP000002724"/>
    </source>
</evidence>
<protein>
    <recommendedName>
        <fullName evidence="2">Inner membrane protein YgaP-like transmembrane domain-containing protein</fullName>
    </recommendedName>
</protein>
<evidence type="ECO:0000259" key="2">
    <source>
        <dbReference type="Pfam" id="PF11127"/>
    </source>
</evidence>
<gene>
    <name evidence="3" type="ordered locus">Ppha_1346</name>
</gene>
<keyword evidence="4" id="KW-1185">Reference proteome</keyword>
<feature type="domain" description="Inner membrane protein YgaP-like transmembrane" evidence="2">
    <location>
        <begin position="22"/>
        <end position="76"/>
    </location>
</feature>
<feature type="transmembrane region" description="Helical" evidence="1">
    <location>
        <begin position="50"/>
        <end position="72"/>
    </location>
</feature>
<keyword evidence="1" id="KW-1133">Transmembrane helix</keyword>
<organism evidence="3 4">
    <name type="scientific">Pelodictyon phaeoclathratiforme (strain DSM 5477 / BU-1)</name>
    <dbReference type="NCBI Taxonomy" id="324925"/>
    <lineage>
        <taxon>Bacteria</taxon>
        <taxon>Pseudomonadati</taxon>
        <taxon>Chlorobiota</taxon>
        <taxon>Chlorobiia</taxon>
        <taxon>Chlorobiales</taxon>
        <taxon>Chlorobiaceae</taxon>
        <taxon>Chlorobium/Pelodictyon group</taxon>
        <taxon>Pelodictyon</taxon>
    </lineage>
</organism>
<accession>B4SHE3</accession>
<dbReference type="STRING" id="324925.Ppha_1346"/>
<feature type="transmembrane region" description="Helical" evidence="1">
    <location>
        <begin position="26"/>
        <end position="44"/>
    </location>
</feature>
<name>B4SHE3_PELPB</name>
<dbReference type="Pfam" id="PF11127">
    <property type="entry name" value="YgaP-like_TM"/>
    <property type="match status" value="1"/>
</dbReference>
<dbReference type="InterPro" id="IPR021309">
    <property type="entry name" value="YgaP-like_TM"/>
</dbReference>
<dbReference type="EMBL" id="CP001110">
    <property type="protein sequence ID" value="ACF43610.1"/>
    <property type="molecule type" value="Genomic_DNA"/>
</dbReference>
<evidence type="ECO:0000256" key="1">
    <source>
        <dbReference type="SAM" id="Phobius"/>
    </source>
</evidence>